<keyword evidence="7" id="KW-0720">Serine protease</keyword>
<dbReference type="InterPro" id="IPR001478">
    <property type="entry name" value="PDZ"/>
</dbReference>
<keyword evidence="4" id="KW-0645">Protease</keyword>
<feature type="compositionally biased region" description="Polar residues" evidence="9">
    <location>
        <begin position="243"/>
        <end position="257"/>
    </location>
</feature>
<dbReference type="GO" id="GO:0006508">
    <property type="term" value="P:proteolysis"/>
    <property type="evidence" value="ECO:0007669"/>
    <property type="project" value="UniProtKB-KW"/>
</dbReference>
<dbReference type="InterPro" id="IPR001940">
    <property type="entry name" value="Peptidase_S1C"/>
</dbReference>
<evidence type="ECO:0000256" key="2">
    <source>
        <dbReference type="ARBA" id="ARBA00010541"/>
    </source>
</evidence>
<feature type="compositionally biased region" description="Acidic residues" evidence="9">
    <location>
        <begin position="156"/>
        <end position="165"/>
    </location>
</feature>
<dbReference type="Gene3D" id="2.40.10.10">
    <property type="entry name" value="Trypsin-like serine proteases"/>
    <property type="match status" value="2"/>
</dbReference>
<evidence type="ECO:0000256" key="6">
    <source>
        <dbReference type="ARBA" id="ARBA00022801"/>
    </source>
</evidence>
<dbReference type="AlphaFoldDB" id="A0AAW7MEP6"/>
<dbReference type="Proteomes" id="UP001171687">
    <property type="component" value="Unassembled WGS sequence"/>
</dbReference>
<protein>
    <recommendedName>
        <fullName evidence="3">Serine protease HtrA-like</fullName>
    </recommendedName>
</protein>
<feature type="compositionally biased region" description="Basic residues" evidence="9">
    <location>
        <begin position="8"/>
        <end position="20"/>
    </location>
</feature>
<feature type="domain" description="PDZ" evidence="11">
    <location>
        <begin position="569"/>
        <end position="671"/>
    </location>
</feature>
<feature type="compositionally biased region" description="Basic and acidic residues" evidence="9">
    <location>
        <begin position="21"/>
        <end position="79"/>
    </location>
</feature>
<evidence type="ECO:0000259" key="11">
    <source>
        <dbReference type="PROSITE" id="PS50106"/>
    </source>
</evidence>
<dbReference type="PANTHER" id="PTHR43343:SF3">
    <property type="entry name" value="PROTEASE DO-LIKE 8, CHLOROPLASTIC"/>
    <property type="match status" value="1"/>
</dbReference>
<feature type="region of interest" description="Disordered" evidence="9">
    <location>
        <begin position="373"/>
        <end position="395"/>
    </location>
</feature>
<evidence type="ECO:0000256" key="3">
    <source>
        <dbReference type="ARBA" id="ARBA00021768"/>
    </source>
</evidence>
<reference evidence="12" key="1">
    <citation type="submission" date="2023-07" db="EMBL/GenBank/DDBJ databases">
        <title>Evaluation of the beneficial properties of pineapple isolates.</title>
        <authorList>
            <person name="Adefiranye O."/>
        </authorList>
    </citation>
    <scope>NUCLEOTIDE SEQUENCE</scope>
    <source>
        <strain evidence="12">PAPLE_T1</strain>
    </source>
</reference>
<dbReference type="EMBL" id="JAUHQC010000012">
    <property type="protein sequence ID" value="MDN4533782.1"/>
    <property type="molecule type" value="Genomic_DNA"/>
</dbReference>
<dbReference type="SUPFAM" id="SSF50494">
    <property type="entry name" value="Trypsin-like serine proteases"/>
    <property type="match status" value="1"/>
</dbReference>
<feature type="compositionally biased region" description="Polar residues" evidence="9">
    <location>
        <begin position="270"/>
        <end position="284"/>
    </location>
</feature>
<dbReference type="Pfam" id="PF13365">
    <property type="entry name" value="Trypsin_2"/>
    <property type="match status" value="1"/>
</dbReference>
<dbReference type="RefSeq" id="WP_225309965.1">
    <property type="nucleotide sequence ID" value="NZ_JAKREN010000006.1"/>
</dbReference>
<evidence type="ECO:0000256" key="10">
    <source>
        <dbReference type="SAM" id="Phobius"/>
    </source>
</evidence>
<evidence type="ECO:0000256" key="1">
    <source>
        <dbReference type="ARBA" id="ARBA00004162"/>
    </source>
</evidence>
<dbReference type="SMART" id="SM00228">
    <property type="entry name" value="PDZ"/>
    <property type="match status" value="1"/>
</dbReference>
<organism evidence="12 13">
    <name type="scientific">Staphylococcus auricularis</name>
    <dbReference type="NCBI Taxonomy" id="29379"/>
    <lineage>
        <taxon>Bacteria</taxon>
        <taxon>Bacillati</taxon>
        <taxon>Bacillota</taxon>
        <taxon>Bacilli</taxon>
        <taxon>Bacillales</taxon>
        <taxon>Staphylococcaceae</taxon>
        <taxon>Staphylococcus</taxon>
    </lineage>
</organism>
<feature type="region of interest" description="Disordered" evidence="9">
    <location>
        <begin position="1"/>
        <end position="294"/>
    </location>
</feature>
<keyword evidence="6" id="KW-0378">Hydrolase</keyword>
<dbReference type="Gene3D" id="2.30.42.10">
    <property type="match status" value="1"/>
</dbReference>
<comment type="subcellular location">
    <subcellularLocation>
        <location evidence="1">Cell membrane</location>
        <topology evidence="1">Single-pass membrane protein</topology>
    </subcellularLocation>
</comment>
<feature type="compositionally biased region" description="Basic and acidic residues" evidence="9">
    <location>
        <begin position="166"/>
        <end position="200"/>
    </location>
</feature>
<comment type="similarity">
    <text evidence="2">Belongs to the peptidase S1C family.</text>
</comment>
<keyword evidence="10" id="KW-0472">Membrane</keyword>
<comment type="caution">
    <text evidence="12">The sequence shown here is derived from an EMBL/GenBank/DDBJ whole genome shotgun (WGS) entry which is preliminary data.</text>
</comment>
<feature type="compositionally biased region" description="Basic and acidic residues" evidence="9">
    <location>
        <begin position="285"/>
        <end position="294"/>
    </location>
</feature>
<feature type="transmembrane region" description="Helical" evidence="10">
    <location>
        <begin position="313"/>
        <end position="333"/>
    </location>
</feature>
<dbReference type="InterPro" id="IPR043504">
    <property type="entry name" value="Peptidase_S1_PA_chymotrypsin"/>
</dbReference>
<keyword evidence="8 10" id="KW-1133">Transmembrane helix</keyword>
<dbReference type="GO" id="GO:0005886">
    <property type="term" value="C:plasma membrane"/>
    <property type="evidence" value="ECO:0007669"/>
    <property type="project" value="UniProtKB-SubCell"/>
</dbReference>
<dbReference type="InterPro" id="IPR009003">
    <property type="entry name" value="Peptidase_S1_PA"/>
</dbReference>
<evidence type="ECO:0000256" key="4">
    <source>
        <dbReference type="ARBA" id="ARBA00022670"/>
    </source>
</evidence>
<dbReference type="InterPro" id="IPR051201">
    <property type="entry name" value="Chloro_Bact_Ser_Proteases"/>
</dbReference>
<evidence type="ECO:0000256" key="5">
    <source>
        <dbReference type="ARBA" id="ARBA00022692"/>
    </source>
</evidence>
<dbReference type="PROSITE" id="PS50106">
    <property type="entry name" value="PDZ"/>
    <property type="match status" value="1"/>
</dbReference>
<proteinExistence type="inferred from homology"/>
<dbReference type="PANTHER" id="PTHR43343">
    <property type="entry name" value="PEPTIDASE S12"/>
    <property type="match status" value="1"/>
</dbReference>
<evidence type="ECO:0000313" key="12">
    <source>
        <dbReference type="EMBL" id="MDN4533782.1"/>
    </source>
</evidence>
<dbReference type="PRINTS" id="PR00834">
    <property type="entry name" value="PROTEASES2C"/>
</dbReference>
<keyword evidence="5 10" id="KW-0812">Transmembrane</keyword>
<dbReference type="GO" id="GO:0004252">
    <property type="term" value="F:serine-type endopeptidase activity"/>
    <property type="evidence" value="ECO:0007669"/>
    <property type="project" value="InterPro"/>
</dbReference>
<evidence type="ECO:0000256" key="8">
    <source>
        <dbReference type="ARBA" id="ARBA00022989"/>
    </source>
</evidence>
<feature type="compositionally biased region" description="Polar residues" evidence="9">
    <location>
        <begin position="110"/>
        <end position="125"/>
    </location>
</feature>
<sequence length="681" mass="76171">MDRDKKHVIPRSQYRRKRREFFHNEEREQRIKANQREKEASAERERQLAEKNRARLAENEEKARIEKLTQDDHASRDDQTDYINETDTPSDQKRVPYSSVNDTDDIEDTLTGSEGDTVETAYQSTDQEREAESTLDQEAEDSVEATPEETHSFSTSEDEEVENEEIERPVEHEDTPHRSNEDTVDAREDANQQTFEHRDEDDAIGAAIANNKRRSTLNVDERATEPTDDALTQTRADEDAQLDTPSDQQRTPYSSIHNNKDTAAGEKAQSAKTQNPRTPLFGNQKTDKNEERQSEFDMTDILERVKAFFKKHWLKLVIALGVILLCLLIFLIFNNVNHNNDKPNIFSDDGDKEYTETMKNANNAVDSVVTVENNTSDDQSSAEKETQDTKEDDELGSGVIYKKSGNIAYILTNEHVVGSHKKQKITYDEKDTAIGEVIGKDKNSDVAVVKVKLKSDNNVKKMPIGDSKALVLGEPIIVVGNPLGVDFKGSVSEGIVSGLDRHVPVDVDKDGQDDELIHAIQMDAPVNPGNSGGAVIDNKGKLVGIASLKIDMDNVEGIAFALPINDVMDIAKELESKGKVTYPETGVKIANVADLDDSVKSSMNIPDDVNGGVVVGEVKSDSPASKSHLQKNDVIVELDGKDIEDTLRYKQVINQHREDLNTLDMKVYRDGKLKNMKLNLK</sequence>
<dbReference type="SUPFAM" id="SSF50156">
    <property type="entry name" value="PDZ domain-like"/>
    <property type="match status" value="1"/>
</dbReference>
<evidence type="ECO:0000256" key="7">
    <source>
        <dbReference type="ARBA" id="ARBA00022825"/>
    </source>
</evidence>
<feature type="compositionally biased region" description="Acidic residues" evidence="9">
    <location>
        <begin position="133"/>
        <end position="147"/>
    </location>
</feature>
<evidence type="ECO:0000256" key="9">
    <source>
        <dbReference type="SAM" id="MobiDB-lite"/>
    </source>
</evidence>
<name>A0AAW7MEP6_9STAP</name>
<accession>A0AAW7MEP6</accession>
<dbReference type="InterPro" id="IPR036034">
    <property type="entry name" value="PDZ_sf"/>
</dbReference>
<dbReference type="Pfam" id="PF13180">
    <property type="entry name" value="PDZ_2"/>
    <property type="match status" value="1"/>
</dbReference>
<gene>
    <name evidence="12" type="ORF">QYH67_09460</name>
</gene>
<evidence type="ECO:0000313" key="13">
    <source>
        <dbReference type="Proteomes" id="UP001171687"/>
    </source>
</evidence>